<keyword evidence="6" id="KW-1185">Reference proteome</keyword>
<evidence type="ECO:0000256" key="3">
    <source>
        <dbReference type="SAM" id="SignalP"/>
    </source>
</evidence>
<evidence type="ECO:0000313" key="6">
    <source>
        <dbReference type="Proteomes" id="UP000285092"/>
    </source>
</evidence>
<dbReference type="PROSITE" id="PS00087">
    <property type="entry name" value="SOD_CU_ZN_1"/>
    <property type="match status" value="1"/>
</dbReference>
<reference evidence="5 6" key="1">
    <citation type="submission" date="2018-08" db="EMBL/GenBank/DDBJ databases">
        <title>Altererythrobacter sp.Ery1 and Ery12, the genome sequencing of novel strains in genus Alterythrobacter.</title>
        <authorList>
            <person name="Cheng H."/>
            <person name="Wu Y.-H."/>
            <person name="Fang C."/>
            <person name="Xu X.-W."/>
        </authorList>
    </citation>
    <scope>NUCLEOTIDE SEQUENCE [LARGE SCALE GENOMIC DNA]</scope>
    <source>
        <strain evidence="5 6">Ery1</strain>
    </source>
</reference>
<dbReference type="PANTHER" id="PTHR10003">
    <property type="entry name" value="SUPEROXIDE DISMUTASE CU-ZN -RELATED"/>
    <property type="match status" value="1"/>
</dbReference>
<dbReference type="Pfam" id="PF00080">
    <property type="entry name" value="Sod_Cu"/>
    <property type="match status" value="1"/>
</dbReference>
<feature type="chain" id="PRO_5019050535" evidence="3">
    <location>
        <begin position="18"/>
        <end position="195"/>
    </location>
</feature>
<evidence type="ECO:0000259" key="4">
    <source>
        <dbReference type="Pfam" id="PF00080"/>
    </source>
</evidence>
<proteinExistence type="inferred from homology"/>
<feature type="region of interest" description="Disordered" evidence="2">
    <location>
        <begin position="21"/>
        <end position="50"/>
    </location>
</feature>
<evidence type="ECO:0000313" key="5">
    <source>
        <dbReference type="EMBL" id="RIV77575.1"/>
    </source>
</evidence>
<name>A0A418NGY1_9SPHN</name>
<comment type="caution">
    <text evidence="5">The sequence shown here is derived from an EMBL/GenBank/DDBJ whole genome shotgun (WGS) entry which is preliminary data.</text>
</comment>
<dbReference type="OrthoDB" id="5431326at2"/>
<evidence type="ECO:0000256" key="2">
    <source>
        <dbReference type="SAM" id="MobiDB-lite"/>
    </source>
</evidence>
<comment type="similarity">
    <text evidence="1">Belongs to the Cu-Zn superoxide dismutase family.</text>
</comment>
<dbReference type="GO" id="GO:0006801">
    <property type="term" value="P:superoxide metabolic process"/>
    <property type="evidence" value="ECO:0007669"/>
    <property type="project" value="InterPro"/>
</dbReference>
<dbReference type="InterPro" id="IPR001424">
    <property type="entry name" value="SOD_Cu_Zn_dom"/>
</dbReference>
<dbReference type="EMBL" id="QXFK01000017">
    <property type="protein sequence ID" value="RIV77575.1"/>
    <property type="molecule type" value="Genomic_DNA"/>
</dbReference>
<organism evidence="5 6">
    <name type="scientific">Pelagerythrobacter aerophilus</name>
    <dbReference type="NCBI Taxonomy" id="2306995"/>
    <lineage>
        <taxon>Bacteria</taxon>
        <taxon>Pseudomonadati</taxon>
        <taxon>Pseudomonadota</taxon>
        <taxon>Alphaproteobacteria</taxon>
        <taxon>Sphingomonadales</taxon>
        <taxon>Erythrobacteraceae</taxon>
        <taxon>Pelagerythrobacter</taxon>
    </lineage>
</organism>
<keyword evidence="3" id="KW-0732">Signal</keyword>
<evidence type="ECO:0000256" key="1">
    <source>
        <dbReference type="ARBA" id="ARBA00010457"/>
    </source>
</evidence>
<feature type="signal peptide" evidence="3">
    <location>
        <begin position="1"/>
        <end position="17"/>
    </location>
</feature>
<feature type="domain" description="Superoxide dismutase copper/zinc binding" evidence="4">
    <location>
        <begin position="63"/>
        <end position="191"/>
    </location>
</feature>
<feature type="compositionally biased region" description="Low complexity" evidence="2">
    <location>
        <begin position="21"/>
        <end position="45"/>
    </location>
</feature>
<dbReference type="AlphaFoldDB" id="A0A418NGY1"/>
<dbReference type="PROSITE" id="PS51257">
    <property type="entry name" value="PROKAR_LIPOPROTEIN"/>
    <property type="match status" value="1"/>
</dbReference>
<dbReference type="InterPro" id="IPR036423">
    <property type="entry name" value="SOD-like_Cu/Zn_dom_sf"/>
</dbReference>
<dbReference type="RefSeq" id="WP_119513674.1">
    <property type="nucleotide sequence ID" value="NZ_QXFK01000017.1"/>
</dbReference>
<dbReference type="Gene3D" id="2.60.40.200">
    <property type="entry name" value="Superoxide dismutase, copper/zinc binding domain"/>
    <property type="match status" value="1"/>
</dbReference>
<sequence length="195" mass="19283">MIRLSLPIALTAVAALAACSPASDTAEESTSTETPSADAAAEAPSNETVGSASLALADGTPAGTVELLGNGGNLTLKIAATGLPEGTHGFHLHTTGDCTPPDFTSAGGHLNPAGNEHGRENPAGSHLGDLPNLVVAADGTASTTTDLGSEEQSVIDSLFDADGTAVVVHADADDYRTDPTGNAGARLACGVLERT</sequence>
<dbReference type="InterPro" id="IPR024134">
    <property type="entry name" value="SOD_Cu/Zn_/chaperone"/>
</dbReference>
<dbReference type="InterPro" id="IPR018152">
    <property type="entry name" value="SOD_Cu/Zn_BS"/>
</dbReference>
<gene>
    <name evidence="5" type="ORF">D2V04_10650</name>
</gene>
<protein>
    <submittedName>
        <fullName evidence="5">Superoxide dismutase family protein</fullName>
    </submittedName>
</protein>
<accession>A0A418NGY1</accession>
<dbReference type="Proteomes" id="UP000285092">
    <property type="component" value="Unassembled WGS sequence"/>
</dbReference>
<dbReference type="CDD" id="cd00305">
    <property type="entry name" value="Cu-Zn_Superoxide_Dismutase"/>
    <property type="match status" value="1"/>
</dbReference>
<dbReference type="GO" id="GO:0005507">
    <property type="term" value="F:copper ion binding"/>
    <property type="evidence" value="ECO:0007669"/>
    <property type="project" value="InterPro"/>
</dbReference>
<dbReference type="PRINTS" id="PR00068">
    <property type="entry name" value="CUZNDISMTASE"/>
</dbReference>
<dbReference type="SUPFAM" id="SSF49329">
    <property type="entry name" value="Cu,Zn superoxide dismutase-like"/>
    <property type="match status" value="1"/>
</dbReference>